<gene>
    <name evidence="8" type="ORF">A2824_01270</name>
</gene>
<organism evidence="8 9">
    <name type="scientific">Candidatus Nomurabacteria bacterium RIFCSPHIGHO2_01_FULL_42_16</name>
    <dbReference type="NCBI Taxonomy" id="1801743"/>
    <lineage>
        <taxon>Bacteria</taxon>
        <taxon>Candidatus Nomuraibacteriota</taxon>
    </lineage>
</organism>
<feature type="transmembrane region" description="Helical" evidence="6">
    <location>
        <begin position="129"/>
        <end position="152"/>
    </location>
</feature>
<proteinExistence type="predicted"/>
<dbReference type="EMBL" id="MFTT01000031">
    <property type="protein sequence ID" value="OGI69198.1"/>
    <property type="molecule type" value="Genomic_DNA"/>
</dbReference>
<keyword evidence="4 6" id="KW-1133">Transmembrane helix</keyword>
<dbReference type="Proteomes" id="UP000178059">
    <property type="component" value="Unassembled WGS sequence"/>
</dbReference>
<comment type="caution">
    <text evidence="8">The sequence shown here is derived from an EMBL/GenBank/DDBJ whole genome shotgun (WGS) entry which is preliminary data.</text>
</comment>
<keyword evidence="3 6" id="KW-0812">Transmembrane</keyword>
<dbReference type="PANTHER" id="PTHR23506:SF23">
    <property type="entry name" value="GH10249P"/>
    <property type="match status" value="1"/>
</dbReference>
<feature type="transmembrane region" description="Helical" evidence="6">
    <location>
        <begin position="238"/>
        <end position="256"/>
    </location>
</feature>
<dbReference type="SUPFAM" id="SSF103473">
    <property type="entry name" value="MFS general substrate transporter"/>
    <property type="match status" value="1"/>
</dbReference>
<name>A0A1F6VI07_9BACT</name>
<dbReference type="InterPro" id="IPR020846">
    <property type="entry name" value="MFS_dom"/>
</dbReference>
<dbReference type="Pfam" id="PF07690">
    <property type="entry name" value="MFS_1"/>
    <property type="match status" value="1"/>
</dbReference>
<evidence type="ECO:0000256" key="6">
    <source>
        <dbReference type="SAM" id="Phobius"/>
    </source>
</evidence>
<comment type="subcellular location">
    <subcellularLocation>
        <location evidence="1">Membrane</location>
        <topology evidence="1">Multi-pass membrane protein</topology>
    </subcellularLocation>
</comment>
<accession>A0A1F6VI07</accession>
<keyword evidence="2" id="KW-0813">Transport</keyword>
<evidence type="ECO:0000313" key="9">
    <source>
        <dbReference type="Proteomes" id="UP000178059"/>
    </source>
</evidence>
<evidence type="ECO:0000256" key="4">
    <source>
        <dbReference type="ARBA" id="ARBA00022989"/>
    </source>
</evidence>
<feature type="transmembrane region" description="Helical" evidence="6">
    <location>
        <begin position="268"/>
        <end position="286"/>
    </location>
</feature>
<dbReference type="STRING" id="1801743.A2824_01270"/>
<evidence type="ECO:0000256" key="5">
    <source>
        <dbReference type="ARBA" id="ARBA00023136"/>
    </source>
</evidence>
<feature type="transmembrane region" description="Helical" evidence="6">
    <location>
        <begin position="333"/>
        <end position="351"/>
    </location>
</feature>
<feature type="transmembrane region" description="Helical" evidence="6">
    <location>
        <begin position="90"/>
        <end position="108"/>
    </location>
</feature>
<feature type="transmembrane region" description="Helical" evidence="6">
    <location>
        <begin position="158"/>
        <end position="176"/>
    </location>
</feature>
<dbReference type="PROSITE" id="PS50850">
    <property type="entry name" value="MFS"/>
    <property type="match status" value="1"/>
</dbReference>
<protein>
    <recommendedName>
        <fullName evidence="7">Major facilitator superfamily (MFS) profile domain-containing protein</fullName>
    </recommendedName>
</protein>
<evidence type="ECO:0000256" key="3">
    <source>
        <dbReference type="ARBA" id="ARBA00022692"/>
    </source>
</evidence>
<reference evidence="8 9" key="1">
    <citation type="journal article" date="2016" name="Nat. Commun.">
        <title>Thousands of microbial genomes shed light on interconnected biogeochemical processes in an aquifer system.</title>
        <authorList>
            <person name="Anantharaman K."/>
            <person name="Brown C.T."/>
            <person name="Hug L.A."/>
            <person name="Sharon I."/>
            <person name="Castelle C.J."/>
            <person name="Probst A.J."/>
            <person name="Thomas B.C."/>
            <person name="Singh A."/>
            <person name="Wilkins M.J."/>
            <person name="Karaoz U."/>
            <person name="Brodie E.L."/>
            <person name="Williams K.H."/>
            <person name="Hubbard S.S."/>
            <person name="Banfield J.F."/>
        </authorList>
    </citation>
    <scope>NUCLEOTIDE SEQUENCE [LARGE SCALE GENOMIC DNA]</scope>
</reference>
<dbReference type="InterPro" id="IPR050930">
    <property type="entry name" value="MFS_Vesicular_Transporter"/>
</dbReference>
<evidence type="ECO:0000259" key="7">
    <source>
        <dbReference type="PROSITE" id="PS50850"/>
    </source>
</evidence>
<sequence length="383" mass="43758">MKPLKSIYFLTFFLSIQFAFTAYVNSTFLANFVSIKTVGLIFTLSAVLAIIGLFYIPRILAVYCNHKILFSLVSISLVSLFGLFESQTAPWVIFFFILYLLTNYLIVFSRDIFAESYTRDETTGKTRGILLTAINLGWVFAPLASGLVIKYFGYSEMYLLAAAFLFIAFIFILGPIRKLKDLSYRRIPLTETIKKMIVNKDIRKIYLANFMLQFFYAWMVIYMPIYLNQYLGFSWDKIGVIFMIMLLPFVLIEYPLGRLSDKIGERKLLIGGFLVTGIATVLISFIGNPTLAVIAAILFMTRVGAATIEIMTESYFFRKVGALDSDIISFFRNTFPLSYVIAPLLATVFFILFPFKYIFLTLGIIMLLSILIIRNLNNSNHTN</sequence>
<dbReference type="GO" id="GO:0022857">
    <property type="term" value="F:transmembrane transporter activity"/>
    <property type="evidence" value="ECO:0007669"/>
    <property type="project" value="InterPro"/>
</dbReference>
<feature type="transmembrane region" description="Helical" evidence="6">
    <location>
        <begin position="357"/>
        <end position="376"/>
    </location>
</feature>
<feature type="transmembrane region" description="Helical" evidence="6">
    <location>
        <begin position="68"/>
        <end position="84"/>
    </location>
</feature>
<keyword evidence="5 6" id="KW-0472">Membrane</keyword>
<feature type="transmembrane region" description="Helical" evidence="6">
    <location>
        <begin position="37"/>
        <end position="56"/>
    </location>
</feature>
<feature type="domain" description="Major facilitator superfamily (MFS) profile" evidence="7">
    <location>
        <begin position="201"/>
        <end position="383"/>
    </location>
</feature>
<evidence type="ECO:0000256" key="1">
    <source>
        <dbReference type="ARBA" id="ARBA00004141"/>
    </source>
</evidence>
<dbReference type="AlphaFoldDB" id="A0A1F6VI07"/>
<feature type="transmembrane region" description="Helical" evidence="6">
    <location>
        <begin position="205"/>
        <end position="226"/>
    </location>
</feature>
<evidence type="ECO:0000313" key="8">
    <source>
        <dbReference type="EMBL" id="OGI69198.1"/>
    </source>
</evidence>
<dbReference type="GO" id="GO:0016020">
    <property type="term" value="C:membrane"/>
    <property type="evidence" value="ECO:0007669"/>
    <property type="project" value="UniProtKB-SubCell"/>
</dbReference>
<dbReference type="Gene3D" id="1.20.1250.20">
    <property type="entry name" value="MFS general substrate transporter like domains"/>
    <property type="match status" value="2"/>
</dbReference>
<feature type="transmembrane region" description="Helical" evidence="6">
    <location>
        <begin position="7"/>
        <end position="25"/>
    </location>
</feature>
<dbReference type="PANTHER" id="PTHR23506">
    <property type="entry name" value="GH10249P"/>
    <property type="match status" value="1"/>
</dbReference>
<dbReference type="InterPro" id="IPR011701">
    <property type="entry name" value="MFS"/>
</dbReference>
<dbReference type="InterPro" id="IPR036259">
    <property type="entry name" value="MFS_trans_sf"/>
</dbReference>
<evidence type="ECO:0000256" key="2">
    <source>
        <dbReference type="ARBA" id="ARBA00022448"/>
    </source>
</evidence>
<feature type="transmembrane region" description="Helical" evidence="6">
    <location>
        <begin position="292"/>
        <end position="312"/>
    </location>
</feature>